<dbReference type="AlphaFoldDB" id="A0A1S9ZXD2"/>
<dbReference type="Proteomes" id="UP000190435">
    <property type="component" value="Unassembled WGS sequence"/>
</dbReference>
<feature type="region of interest" description="Disordered" evidence="1">
    <location>
        <begin position="26"/>
        <end position="53"/>
    </location>
</feature>
<comment type="caution">
    <text evidence="2">The sequence shown here is derived from an EMBL/GenBank/DDBJ whole genome shotgun (WGS) entry which is preliminary data.</text>
</comment>
<dbReference type="STRING" id="34060.B0181_09205"/>
<dbReference type="EMBL" id="MUXU01000056">
    <property type="protein sequence ID" value="OOR88110.1"/>
    <property type="molecule type" value="Genomic_DNA"/>
</dbReference>
<sequence length="64" mass="7314">MAVFINQNLPQCKNNQTLPQFQAKHSFKQNTASSKPEFQAKNRHKTPPTFKNHAPPLPLPCFLL</sequence>
<gene>
    <name evidence="2" type="ORF">B0181_09205</name>
</gene>
<evidence type="ECO:0000313" key="2">
    <source>
        <dbReference type="EMBL" id="OOR88110.1"/>
    </source>
</evidence>
<accession>A0A1S9ZXD2</accession>
<reference evidence="2 3" key="1">
    <citation type="submission" date="2017-02" db="EMBL/GenBank/DDBJ databases">
        <title>Draft genome sequence of Moraxella caviae CCUG 355 type strain.</title>
        <authorList>
            <person name="Engstrom-Jakobsson H."/>
            <person name="Salva-Serra F."/>
            <person name="Thorell K."/>
            <person name="Gonzales-Siles L."/>
            <person name="Karlsson R."/>
            <person name="Boulund F."/>
            <person name="Engstrand L."/>
            <person name="Moore E."/>
        </authorList>
    </citation>
    <scope>NUCLEOTIDE SEQUENCE [LARGE SCALE GENOMIC DNA]</scope>
    <source>
        <strain evidence="2 3">CCUG 355</strain>
    </source>
</reference>
<organism evidence="2 3">
    <name type="scientific">Moraxella caviae</name>
    <dbReference type="NCBI Taxonomy" id="34060"/>
    <lineage>
        <taxon>Bacteria</taxon>
        <taxon>Pseudomonadati</taxon>
        <taxon>Pseudomonadota</taxon>
        <taxon>Gammaproteobacteria</taxon>
        <taxon>Moraxellales</taxon>
        <taxon>Moraxellaceae</taxon>
        <taxon>Moraxella</taxon>
    </lineage>
</organism>
<keyword evidence="3" id="KW-1185">Reference proteome</keyword>
<proteinExistence type="predicted"/>
<evidence type="ECO:0000256" key="1">
    <source>
        <dbReference type="SAM" id="MobiDB-lite"/>
    </source>
</evidence>
<protein>
    <submittedName>
        <fullName evidence="2">Uncharacterized protein</fullName>
    </submittedName>
</protein>
<evidence type="ECO:0000313" key="3">
    <source>
        <dbReference type="Proteomes" id="UP000190435"/>
    </source>
</evidence>
<name>A0A1S9ZXD2_9GAMM</name>